<dbReference type="Pfam" id="PF13439">
    <property type="entry name" value="Glyco_transf_4"/>
    <property type="match status" value="1"/>
</dbReference>
<accession>A0A3D5IVW2</accession>
<dbReference type="InterPro" id="IPR028098">
    <property type="entry name" value="Glyco_trans_4-like_N"/>
</dbReference>
<keyword evidence="3" id="KW-0808">Transferase</keyword>
<dbReference type="PANTHER" id="PTHR12526:SF637">
    <property type="entry name" value="GLYCOSYLTRANSFERASE EPSF-RELATED"/>
    <property type="match status" value="1"/>
</dbReference>
<dbReference type="Pfam" id="PF00534">
    <property type="entry name" value="Glycos_transf_1"/>
    <property type="match status" value="1"/>
</dbReference>
<proteinExistence type="predicted"/>
<evidence type="ECO:0000259" key="2">
    <source>
        <dbReference type="Pfam" id="PF13439"/>
    </source>
</evidence>
<sequence>MKILHVNGARSWGGNEQQLLYLVRGLNSKGIEQALFCYHKNPLLDIFKEDEIKIFNVAYKKPYSFDFLKKFSAVVKSYAPDIIHVHTGNFLTGYVLADLFYGLAPKVVLSKKGISRNMSFLSKFKYNYRKIDKIICVSERVKDDLEHVISLKNKSKLEIVWDGVTWENWEPISLKSKYNLPEDAFIIGNIGNHTRSKDLKTLINTANYLINKKGYKNLYFFQIGHFSGLTAELKELVNDLNLNSNFFMLGFQENASSYFSAFDLFLMSSKKEGGPTSVLEAMIYKTPVVSTNVGVIPYAIRQAENGFYAEVEEYEDLGDYIEKLYENEELREQFVEKSFHICKERFSVECLVQKTLDIYQNV</sequence>
<dbReference type="SUPFAM" id="SSF53756">
    <property type="entry name" value="UDP-Glycosyltransferase/glycogen phosphorylase"/>
    <property type="match status" value="1"/>
</dbReference>
<feature type="domain" description="Glycosyl transferase family 1" evidence="1">
    <location>
        <begin position="175"/>
        <end position="337"/>
    </location>
</feature>
<dbReference type="Gene3D" id="3.40.50.2000">
    <property type="entry name" value="Glycogen Phosphorylase B"/>
    <property type="match status" value="2"/>
</dbReference>
<dbReference type="PANTHER" id="PTHR12526">
    <property type="entry name" value="GLYCOSYLTRANSFERASE"/>
    <property type="match status" value="1"/>
</dbReference>
<reference evidence="3 4" key="1">
    <citation type="journal article" date="2018" name="Nat. Biotechnol.">
        <title>A standardized bacterial taxonomy based on genome phylogeny substantially revises the tree of life.</title>
        <authorList>
            <person name="Parks D.H."/>
            <person name="Chuvochina M."/>
            <person name="Waite D.W."/>
            <person name="Rinke C."/>
            <person name="Skarshewski A."/>
            <person name="Chaumeil P.A."/>
            <person name="Hugenholtz P."/>
        </authorList>
    </citation>
    <scope>NUCLEOTIDE SEQUENCE [LARGE SCALE GENOMIC DNA]</scope>
    <source>
        <strain evidence="3">UBA9359</strain>
    </source>
</reference>
<comment type="caution">
    <text evidence="3">The sequence shown here is derived from an EMBL/GenBank/DDBJ whole genome shotgun (WGS) entry which is preliminary data.</text>
</comment>
<evidence type="ECO:0000259" key="1">
    <source>
        <dbReference type="Pfam" id="PF00534"/>
    </source>
</evidence>
<dbReference type="GO" id="GO:0016757">
    <property type="term" value="F:glycosyltransferase activity"/>
    <property type="evidence" value="ECO:0007669"/>
    <property type="project" value="InterPro"/>
</dbReference>
<gene>
    <name evidence="3" type="ORF">DGQ38_02870</name>
</gene>
<protein>
    <submittedName>
        <fullName evidence="3">Glycosyltransferase family 1 protein</fullName>
    </submittedName>
</protein>
<name>A0A3D5IVW2_9FLAO</name>
<dbReference type="EMBL" id="DPMF01000062">
    <property type="protein sequence ID" value="HCV79971.1"/>
    <property type="molecule type" value="Genomic_DNA"/>
</dbReference>
<organism evidence="3 4">
    <name type="scientific">Zunongwangia profunda</name>
    <dbReference type="NCBI Taxonomy" id="398743"/>
    <lineage>
        <taxon>Bacteria</taxon>
        <taxon>Pseudomonadati</taxon>
        <taxon>Bacteroidota</taxon>
        <taxon>Flavobacteriia</taxon>
        <taxon>Flavobacteriales</taxon>
        <taxon>Flavobacteriaceae</taxon>
        <taxon>Zunongwangia</taxon>
    </lineage>
</organism>
<feature type="domain" description="Glycosyltransferase subfamily 4-like N-terminal" evidence="2">
    <location>
        <begin position="12"/>
        <end position="164"/>
    </location>
</feature>
<dbReference type="AlphaFoldDB" id="A0A3D5IVW2"/>
<dbReference type="OMA" id="NSARRGW"/>
<dbReference type="CDD" id="cd03801">
    <property type="entry name" value="GT4_PimA-like"/>
    <property type="match status" value="1"/>
</dbReference>
<dbReference type="InterPro" id="IPR001296">
    <property type="entry name" value="Glyco_trans_1"/>
</dbReference>
<dbReference type="RefSeq" id="WP_013072518.1">
    <property type="nucleotide sequence ID" value="NZ_CAJXAW010000043.1"/>
</dbReference>
<evidence type="ECO:0000313" key="3">
    <source>
        <dbReference type="EMBL" id="HCV79971.1"/>
    </source>
</evidence>
<dbReference type="Proteomes" id="UP000264330">
    <property type="component" value="Unassembled WGS sequence"/>
</dbReference>
<evidence type="ECO:0000313" key="4">
    <source>
        <dbReference type="Proteomes" id="UP000264330"/>
    </source>
</evidence>